<dbReference type="InterPro" id="IPR013087">
    <property type="entry name" value="Znf_C2H2_type"/>
</dbReference>
<name>A0AAV6V4J9_9ARAC</name>
<feature type="compositionally biased region" description="Polar residues" evidence="11">
    <location>
        <begin position="733"/>
        <end position="742"/>
    </location>
</feature>
<evidence type="ECO:0000256" key="9">
    <source>
        <dbReference type="ARBA" id="ARBA00038474"/>
    </source>
</evidence>
<dbReference type="PROSITE" id="PS50157">
    <property type="entry name" value="ZINC_FINGER_C2H2_2"/>
    <property type="match status" value="10"/>
</dbReference>
<dbReference type="GO" id="GO:0000978">
    <property type="term" value="F:RNA polymerase II cis-regulatory region sequence-specific DNA binding"/>
    <property type="evidence" value="ECO:0007669"/>
    <property type="project" value="TreeGrafter"/>
</dbReference>
<dbReference type="FunFam" id="3.30.160.60:FF:000025">
    <property type="entry name" value="Spalt-like transcription factor 1"/>
    <property type="match status" value="2"/>
</dbReference>
<evidence type="ECO:0000256" key="6">
    <source>
        <dbReference type="ARBA" id="ARBA00023015"/>
    </source>
</evidence>
<dbReference type="PANTHER" id="PTHR23233:SF84">
    <property type="entry name" value="FI23031P1"/>
    <property type="match status" value="1"/>
</dbReference>
<keyword evidence="6" id="KW-0805">Transcription regulation</keyword>
<evidence type="ECO:0000256" key="2">
    <source>
        <dbReference type="ARBA" id="ARBA00022723"/>
    </source>
</evidence>
<feature type="compositionally biased region" description="Polar residues" evidence="11">
    <location>
        <begin position="408"/>
        <end position="438"/>
    </location>
</feature>
<feature type="compositionally biased region" description="Polar residues" evidence="11">
    <location>
        <begin position="516"/>
        <end position="528"/>
    </location>
</feature>
<keyword evidence="7" id="KW-0804">Transcription</keyword>
<feature type="region of interest" description="Disordered" evidence="11">
    <location>
        <begin position="408"/>
        <end position="442"/>
    </location>
</feature>
<feature type="domain" description="C2H2-type" evidence="12">
    <location>
        <begin position="333"/>
        <end position="360"/>
    </location>
</feature>
<feature type="region of interest" description="Disordered" evidence="11">
    <location>
        <begin position="96"/>
        <end position="118"/>
    </location>
</feature>
<gene>
    <name evidence="13" type="ORF">JTE90_028336</name>
</gene>
<dbReference type="FunFam" id="3.30.160.60:FF:001818">
    <property type="entry name" value="GDNF-inducible zinc finger protein 1 isoform X1"/>
    <property type="match status" value="1"/>
</dbReference>
<feature type="compositionally biased region" description="Polar residues" evidence="11">
    <location>
        <begin position="824"/>
        <end position="839"/>
    </location>
</feature>
<comment type="similarity">
    <text evidence="9">Belongs to the sal C2H2-type zinc-finger protein family.</text>
</comment>
<feature type="compositionally biased region" description="Polar residues" evidence="11">
    <location>
        <begin position="716"/>
        <end position="726"/>
    </location>
</feature>
<feature type="region of interest" description="Disordered" evidence="11">
    <location>
        <begin position="1294"/>
        <end position="1337"/>
    </location>
</feature>
<keyword evidence="8" id="KW-0539">Nucleus</keyword>
<feature type="region of interest" description="Disordered" evidence="11">
    <location>
        <begin position="1362"/>
        <end position="1381"/>
    </location>
</feature>
<feature type="region of interest" description="Disordered" evidence="11">
    <location>
        <begin position="954"/>
        <end position="1019"/>
    </location>
</feature>
<keyword evidence="2" id="KW-0479">Metal-binding</keyword>
<dbReference type="GO" id="GO:0005634">
    <property type="term" value="C:nucleus"/>
    <property type="evidence" value="ECO:0007669"/>
    <property type="project" value="UniProtKB-SubCell"/>
</dbReference>
<keyword evidence="14" id="KW-1185">Reference proteome</keyword>
<dbReference type="EMBL" id="JAFNEN010000173">
    <property type="protein sequence ID" value="KAG8190839.1"/>
    <property type="molecule type" value="Genomic_DNA"/>
</dbReference>
<evidence type="ECO:0000259" key="12">
    <source>
        <dbReference type="PROSITE" id="PS50157"/>
    </source>
</evidence>
<feature type="region of interest" description="Disordered" evidence="11">
    <location>
        <begin position="511"/>
        <end position="533"/>
    </location>
</feature>
<feature type="compositionally biased region" description="Pro residues" evidence="11">
    <location>
        <begin position="1121"/>
        <end position="1130"/>
    </location>
</feature>
<dbReference type="Pfam" id="PF00096">
    <property type="entry name" value="zf-C2H2"/>
    <property type="match status" value="5"/>
</dbReference>
<evidence type="ECO:0000313" key="14">
    <source>
        <dbReference type="Proteomes" id="UP000827092"/>
    </source>
</evidence>
<feature type="domain" description="C2H2-type" evidence="12">
    <location>
        <begin position="1345"/>
        <end position="1373"/>
    </location>
</feature>
<feature type="region of interest" description="Disordered" evidence="11">
    <location>
        <begin position="284"/>
        <end position="304"/>
    </location>
</feature>
<evidence type="ECO:0000256" key="10">
    <source>
        <dbReference type="PROSITE-ProRule" id="PRU00042"/>
    </source>
</evidence>
<keyword evidence="3" id="KW-0677">Repeat</keyword>
<comment type="subcellular location">
    <subcellularLocation>
        <location evidence="1">Nucleus</location>
    </subcellularLocation>
</comment>
<feature type="domain" description="C2H2-type" evidence="12">
    <location>
        <begin position="1062"/>
        <end position="1084"/>
    </location>
</feature>
<dbReference type="FunFam" id="3.30.160.60:FF:000341">
    <property type="entry name" value="Spalt-like transcription factor 1"/>
    <property type="match status" value="1"/>
</dbReference>
<feature type="domain" description="C2H2-type" evidence="12">
    <location>
        <begin position="1151"/>
        <end position="1178"/>
    </location>
</feature>
<feature type="domain" description="C2H2-type" evidence="12">
    <location>
        <begin position="1179"/>
        <end position="1206"/>
    </location>
</feature>
<dbReference type="PROSITE" id="PS00028">
    <property type="entry name" value="ZINC_FINGER_C2H2_1"/>
    <property type="match status" value="10"/>
</dbReference>
<feature type="region of interest" description="Disordered" evidence="11">
    <location>
        <begin position="672"/>
        <end position="856"/>
    </location>
</feature>
<dbReference type="PANTHER" id="PTHR23233">
    <property type="entry name" value="SAL-LIKE PROTEIN"/>
    <property type="match status" value="1"/>
</dbReference>
<evidence type="ECO:0000256" key="11">
    <source>
        <dbReference type="SAM" id="MobiDB-lite"/>
    </source>
</evidence>
<feature type="domain" description="C2H2-type" evidence="12">
    <location>
        <begin position="642"/>
        <end position="669"/>
    </location>
</feature>
<dbReference type="InterPro" id="IPR036236">
    <property type="entry name" value="Znf_C2H2_sf"/>
</dbReference>
<dbReference type="GO" id="GO:0000981">
    <property type="term" value="F:DNA-binding transcription factor activity, RNA polymerase II-specific"/>
    <property type="evidence" value="ECO:0007669"/>
    <property type="project" value="TreeGrafter"/>
</dbReference>
<feature type="compositionally biased region" description="Basic and acidic residues" evidence="11">
    <location>
        <begin position="801"/>
        <end position="822"/>
    </location>
</feature>
<evidence type="ECO:0000256" key="1">
    <source>
        <dbReference type="ARBA" id="ARBA00004123"/>
    </source>
</evidence>
<dbReference type="Gene3D" id="3.30.160.60">
    <property type="entry name" value="Classic Zinc Finger"/>
    <property type="match status" value="8"/>
</dbReference>
<accession>A0AAV6V4J9</accession>
<keyword evidence="4 10" id="KW-0863">Zinc-finger</keyword>
<feature type="compositionally biased region" description="Acidic residues" evidence="11">
    <location>
        <begin position="103"/>
        <end position="118"/>
    </location>
</feature>
<dbReference type="SMART" id="SM00355">
    <property type="entry name" value="ZnF_C2H2"/>
    <property type="match status" value="11"/>
</dbReference>
<feature type="domain" description="C2H2-type" evidence="12">
    <location>
        <begin position="305"/>
        <end position="332"/>
    </location>
</feature>
<evidence type="ECO:0000256" key="7">
    <source>
        <dbReference type="ARBA" id="ARBA00023163"/>
    </source>
</evidence>
<feature type="region of interest" description="Disordered" evidence="11">
    <location>
        <begin position="1088"/>
        <end position="1154"/>
    </location>
</feature>
<feature type="compositionally biased region" description="Basic and acidic residues" evidence="11">
    <location>
        <begin position="289"/>
        <end position="303"/>
    </location>
</feature>
<evidence type="ECO:0000256" key="3">
    <source>
        <dbReference type="ARBA" id="ARBA00022737"/>
    </source>
</evidence>
<evidence type="ECO:0000313" key="13">
    <source>
        <dbReference type="EMBL" id="KAG8190839.1"/>
    </source>
</evidence>
<dbReference type="FunFam" id="3.30.160.60:FF:000130">
    <property type="entry name" value="Spalt-like transcription factor 4"/>
    <property type="match status" value="1"/>
</dbReference>
<feature type="domain" description="C2H2-type" evidence="12">
    <location>
        <begin position="610"/>
        <end position="637"/>
    </location>
</feature>
<feature type="domain" description="C2H2-type" evidence="12">
    <location>
        <begin position="1034"/>
        <end position="1061"/>
    </location>
</feature>
<feature type="compositionally biased region" description="Basic and acidic residues" evidence="11">
    <location>
        <begin position="1105"/>
        <end position="1119"/>
    </location>
</feature>
<evidence type="ECO:0000256" key="8">
    <source>
        <dbReference type="ARBA" id="ARBA00023242"/>
    </source>
</evidence>
<proteinExistence type="inferred from homology"/>
<feature type="domain" description="C2H2-type" evidence="12">
    <location>
        <begin position="582"/>
        <end position="609"/>
    </location>
</feature>
<dbReference type="Proteomes" id="UP000827092">
    <property type="component" value="Unassembled WGS sequence"/>
</dbReference>
<dbReference type="GO" id="GO:0008270">
    <property type="term" value="F:zinc ion binding"/>
    <property type="evidence" value="ECO:0007669"/>
    <property type="project" value="UniProtKB-KW"/>
</dbReference>
<organism evidence="13 14">
    <name type="scientific">Oedothorax gibbosus</name>
    <dbReference type="NCBI Taxonomy" id="931172"/>
    <lineage>
        <taxon>Eukaryota</taxon>
        <taxon>Metazoa</taxon>
        <taxon>Ecdysozoa</taxon>
        <taxon>Arthropoda</taxon>
        <taxon>Chelicerata</taxon>
        <taxon>Arachnida</taxon>
        <taxon>Araneae</taxon>
        <taxon>Araneomorphae</taxon>
        <taxon>Entelegynae</taxon>
        <taxon>Araneoidea</taxon>
        <taxon>Linyphiidae</taxon>
        <taxon>Erigoninae</taxon>
        <taxon>Oedothorax</taxon>
    </lineage>
</organism>
<dbReference type="FunFam" id="3.30.160.60:FF:000708">
    <property type="entry name" value="Sal-like protein 1"/>
    <property type="match status" value="1"/>
</dbReference>
<feature type="compositionally biased region" description="Polar residues" evidence="11">
    <location>
        <begin position="1312"/>
        <end position="1337"/>
    </location>
</feature>
<dbReference type="SUPFAM" id="SSF57667">
    <property type="entry name" value="beta-beta-alpha zinc fingers"/>
    <property type="match status" value="4"/>
</dbReference>
<keyword evidence="5" id="KW-0862">Zinc</keyword>
<protein>
    <recommendedName>
        <fullName evidence="12">C2H2-type domain-containing protein</fullName>
    </recommendedName>
</protein>
<dbReference type="InterPro" id="IPR051565">
    <property type="entry name" value="Sal_C2H2-zinc-finger"/>
</dbReference>
<feature type="compositionally biased region" description="Low complexity" evidence="11">
    <location>
        <begin position="744"/>
        <end position="758"/>
    </location>
</feature>
<sequence>MVITARSRELVTMFGMRARDMIVFVRKEKSGECLRLWGIFVGFVLVSRSFRSGSGSETEGDEHVCGKCRAEFPTLSDFLLHKAVCASKRPVLVAPSSTSPLVDTDEDEDDDEEMDEAPQLDLEGLTPPLLHEWFMEHRTRLRSLLMGPNTNVTLAELENTSVAVAQLGQNGSPLNQLVSSFQQNQVEQTNLLKVIARLMVKDPSSPPPLIGAAAFTPTDSQATPHLSSVVQASAPGIAAAYPQGGRTQDSPLMTALPPQEDSLALLQKHTERYIQDSMARKSFLNGMTEDNRSKKGKDSDPASRHKCGFCGKHLGSDSALQIHLRSHTGEKPFQCDVCGSAFSTRGNLKVHQQRHRERMEIGFELPQQPNPTNSAAVTVGTEGQPVFVNGGDDRDMSKGEQALDFSKTINGRKSPQGDVSRSMSPNDTSNFTDNSMDGTSDDNINEEYSNLKIDVERFDEDIDNSNLDDDGSEINSSHPSFSTSPNFAPYFMPSPYDNFPSTLPITPVSSTVTSTNANPKAPSNNNEGSDILQDPTYYQDLLPRIGSNDNSWESLIEVTKTSETSKLQQLVDNIENKLIEPNQCIICHRVLSCKSALQMHYRTHTGERPYRCKLCNRAFTTKGNLKTHMGVHRTKSSSRLMHQCPVCHRQYPNSIILQQHIRSHTTDQVMQLPPLYPHRDDRPPTLPASYPRQFLMPPSHIGSSEPLALTKMPESQKLQPTSSNESVIKPTGLDNNISQIGSVSPALSNRSSCSPSSNVDEDKEDKSNALNFSVKSDSDTPLKSEAGSPREIPLKNDSSPDPEKDEISVNGRDEDMKPDVKSSPRPNESGSSPMASPNPETEAKSPMDATGNISSKYLTPNNALMVTLASDRPLPMTLPSDMPIPFSVHGADRHYPPLSIPSCTPNSYTASLTALENHVKGINSNVTHPLPFPPHFGLSLNMSSYFRDYSFHAKPPHSSPTASKNGSDADDRSTPGGPTNKGDSPRSNNSKHDGGALDLTPRSSPAFQRPPPDLALFQPLAGLPFPPQHHRHSTTCRVCFKTFACNSALEIHYRSHTKERPFRCEVCDRGFSTKGNMRQHMLTHKIRDFPPQAFSSNNNSNSSLKEGEKSPKQHIKSPEEPQQPPPPVKRPSPENTSLPGPPKRTPGQPKHMCQVCHKPFSSGSALQIHMRTHTGDKPFQCHICHRAFTTKGNLKVHMGTHMWSNSTSRRGRRMSLDISPLQLTPTGKPGDFGQAPYFPYLPPFMNGLPPPPPPKMNEISVIQTAGMGNGCAAPTITTSSIAASPVSQQPLALLAPSNSSASKQVSREDPNSFANTPPNQNLHSQGKDIQTTPPSVQEMSWPWKISCNVCNKICSSSTELELHVRNSHSRKNDSQESDRTD</sequence>
<comment type="caution">
    <text evidence="13">The sequence shown here is derived from an EMBL/GenBank/DDBJ whole genome shotgun (WGS) entry which is preliminary data.</text>
</comment>
<reference evidence="13 14" key="1">
    <citation type="journal article" date="2022" name="Nat. Ecol. Evol.">
        <title>A masculinizing supergene underlies an exaggerated male reproductive morph in a spider.</title>
        <authorList>
            <person name="Hendrickx F."/>
            <person name="De Corte Z."/>
            <person name="Sonet G."/>
            <person name="Van Belleghem S.M."/>
            <person name="Kostlbacher S."/>
            <person name="Vangestel C."/>
        </authorList>
    </citation>
    <scope>NUCLEOTIDE SEQUENCE [LARGE SCALE GENOMIC DNA]</scope>
    <source>
        <strain evidence="13">W744_W776</strain>
    </source>
</reference>
<evidence type="ECO:0000256" key="5">
    <source>
        <dbReference type="ARBA" id="ARBA00022833"/>
    </source>
</evidence>
<dbReference type="FunFam" id="3.30.160.60:FF:002027">
    <property type="entry name" value="Blast:Sal-like protein 3"/>
    <property type="match status" value="1"/>
</dbReference>
<evidence type="ECO:0000256" key="4">
    <source>
        <dbReference type="ARBA" id="ARBA00022771"/>
    </source>
</evidence>